<keyword evidence="2" id="KW-0812">Transmembrane</keyword>
<accession>A0ABN9FFR9</accession>
<keyword evidence="4" id="KW-1185">Reference proteome</keyword>
<name>A0ABN9FFR9_9NEOB</name>
<sequence length="105" mass="11499">MYVKCFDIVMFYYVILVNLVNVTFCHFQISHRSVPVRPDVAGDGTQKTDAGIRWRTLQGTLQEGHRGSSGQGKRRTDPGAVPHGIPECSSGLPLVLHSGIPPGRL</sequence>
<reference evidence="3" key="1">
    <citation type="submission" date="2023-05" db="EMBL/GenBank/DDBJ databases">
        <authorList>
            <person name="Stuckert A."/>
        </authorList>
    </citation>
    <scope>NUCLEOTIDE SEQUENCE</scope>
</reference>
<dbReference type="Proteomes" id="UP001162483">
    <property type="component" value="Unassembled WGS sequence"/>
</dbReference>
<evidence type="ECO:0000256" key="2">
    <source>
        <dbReference type="SAM" id="Phobius"/>
    </source>
</evidence>
<evidence type="ECO:0000313" key="3">
    <source>
        <dbReference type="EMBL" id="CAI9594945.1"/>
    </source>
</evidence>
<gene>
    <name evidence="3" type="ORF">SPARVUS_LOCUS11813459</name>
</gene>
<evidence type="ECO:0000256" key="1">
    <source>
        <dbReference type="SAM" id="MobiDB-lite"/>
    </source>
</evidence>
<feature type="non-terminal residue" evidence="3">
    <location>
        <position position="105"/>
    </location>
</feature>
<organism evidence="3 4">
    <name type="scientific">Staurois parvus</name>
    <dbReference type="NCBI Taxonomy" id="386267"/>
    <lineage>
        <taxon>Eukaryota</taxon>
        <taxon>Metazoa</taxon>
        <taxon>Chordata</taxon>
        <taxon>Craniata</taxon>
        <taxon>Vertebrata</taxon>
        <taxon>Euteleostomi</taxon>
        <taxon>Amphibia</taxon>
        <taxon>Batrachia</taxon>
        <taxon>Anura</taxon>
        <taxon>Neobatrachia</taxon>
        <taxon>Ranoidea</taxon>
        <taxon>Ranidae</taxon>
        <taxon>Staurois</taxon>
    </lineage>
</organism>
<dbReference type="EMBL" id="CATNWA010016725">
    <property type="protein sequence ID" value="CAI9594945.1"/>
    <property type="molecule type" value="Genomic_DNA"/>
</dbReference>
<keyword evidence="2" id="KW-0472">Membrane</keyword>
<protein>
    <recommendedName>
        <fullName evidence="5">Secreted protein</fullName>
    </recommendedName>
</protein>
<evidence type="ECO:0000313" key="4">
    <source>
        <dbReference type="Proteomes" id="UP001162483"/>
    </source>
</evidence>
<keyword evidence="2" id="KW-1133">Transmembrane helix</keyword>
<feature type="transmembrane region" description="Helical" evidence="2">
    <location>
        <begin position="6"/>
        <end position="27"/>
    </location>
</feature>
<feature type="region of interest" description="Disordered" evidence="1">
    <location>
        <begin position="60"/>
        <end position="86"/>
    </location>
</feature>
<proteinExistence type="predicted"/>
<evidence type="ECO:0008006" key="5">
    <source>
        <dbReference type="Google" id="ProtNLM"/>
    </source>
</evidence>
<comment type="caution">
    <text evidence="3">The sequence shown here is derived from an EMBL/GenBank/DDBJ whole genome shotgun (WGS) entry which is preliminary data.</text>
</comment>